<dbReference type="EC" id="2.4.-.-" evidence="2"/>
<dbReference type="Proteomes" id="UP001604335">
    <property type="component" value="Unassembled WGS sequence"/>
</dbReference>
<evidence type="ECO:0000313" key="3">
    <source>
        <dbReference type="Proteomes" id="UP001604335"/>
    </source>
</evidence>
<organism evidence="2 3">
    <name type="scientific">Limnothrix redekei LRLZ20PSL1</name>
    <dbReference type="NCBI Taxonomy" id="3112953"/>
    <lineage>
        <taxon>Bacteria</taxon>
        <taxon>Bacillati</taxon>
        <taxon>Cyanobacteriota</taxon>
        <taxon>Cyanophyceae</taxon>
        <taxon>Pseudanabaenales</taxon>
        <taxon>Pseudanabaenaceae</taxon>
        <taxon>Limnothrix</taxon>
    </lineage>
</organism>
<dbReference type="CDD" id="cd03801">
    <property type="entry name" value="GT4_PimA-like"/>
    <property type="match status" value="1"/>
</dbReference>
<dbReference type="Pfam" id="PF13692">
    <property type="entry name" value="Glyco_trans_1_4"/>
    <property type="match status" value="1"/>
</dbReference>
<reference evidence="3" key="1">
    <citation type="journal article" date="2024" name="Algal Res.">
        <title>Biochemical, toxicological and genomic investigation of a high-biomass producing Limnothrix strain isolated from Italian shallow drinking water reservoir.</title>
        <authorList>
            <person name="Simonazzi M."/>
            <person name="Shishido T.K."/>
            <person name="Delbaje E."/>
            <person name="Wahlsten M."/>
            <person name="Fewer D.P."/>
            <person name="Sivonen K."/>
            <person name="Pezzolesi L."/>
            <person name="Pistocchi R."/>
        </authorList>
    </citation>
    <scope>NUCLEOTIDE SEQUENCE [LARGE SCALE GENOMIC DNA]</scope>
    <source>
        <strain evidence="3">LRLZ20PSL1</strain>
    </source>
</reference>
<dbReference type="EMBL" id="JAZAQF010000057">
    <property type="protein sequence ID" value="MFG3817887.1"/>
    <property type="molecule type" value="Genomic_DNA"/>
</dbReference>
<dbReference type="Pfam" id="PF13439">
    <property type="entry name" value="Glyco_transf_4"/>
    <property type="match status" value="1"/>
</dbReference>
<accession>A0ABW7C9P8</accession>
<dbReference type="SUPFAM" id="SSF53756">
    <property type="entry name" value="UDP-Glycosyltransferase/glycogen phosphorylase"/>
    <property type="match status" value="1"/>
</dbReference>
<keyword evidence="2" id="KW-0328">Glycosyltransferase</keyword>
<evidence type="ECO:0000259" key="1">
    <source>
        <dbReference type="Pfam" id="PF13439"/>
    </source>
</evidence>
<dbReference type="GO" id="GO:0016757">
    <property type="term" value="F:glycosyltransferase activity"/>
    <property type="evidence" value="ECO:0007669"/>
    <property type="project" value="UniProtKB-KW"/>
</dbReference>
<dbReference type="PANTHER" id="PTHR12526:SF600">
    <property type="entry name" value="GLYCOSYL TRANSFERASE GROUP 1"/>
    <property type="match status" value="1"/>
</dbReference>
<dbReference type="InterPro" id="IPR028098">
    <property type="entry name" value="Glyco_trans_4-like_N"/>
</dbReference>
<gene>
    <name evidence="2" type="ORF">VPK24_09590</name>
</gene>
<sequence length="421" mass="46470">MGGSDGNYGAIAMRILAISSTFPYPPSKGGTEIRTYNLLARLAQRHAVTIATQRHPSVTDEHLAALRATVQEVMVFPLPPDPAASRSPRQLARKVKRFGQSWLRGTPPNVLHRFSRPMQAWIDQQIAADRFDVVTCEHSVNEIYVRPDWQRRYPKLRSIVDVHSSVYGWAKGHLDLGASPHPTRDWLYLPLLARYERRYANKFSAIVTTTPDDRDYMAQFAPQVPGFVIPNGVDLALFPPRDRDPGGYELVFVGAMDATHNIDAVKFFVNAVLPPLRSTYPAATFRIVGARPSAEVLALGDRPGVVVTGPVDSMAAELHRASVCVVPLRTGLGIKNKTLEAMAAGVPVVGSDRGLEGLTIDQPPLALRANQPAEYIAAIGRLWESTELRAQLSQAARAYVERDFSWEQAAQHYEAVLQNSP</sequence>
<feature type="domain" description="Glycosyltransferase subfamily 4-like N-terminal" evidence="1">
    <location>
        <begin position="29"/>
        <end position="236"/>
    </location>
</feature>
<name>A0ABW7C9P8_9CYAN</name>
<dbReference type="Gene3D" id="3.40.50.2000">
    <property type="entry name" value="Glycogen Phosphorylase B"/>
    <property type="match status" value="2"/>
</dbReference>
<keyword evidence="3" id="KW-1185">Reference proteome</keyword>
<protein>
    <submittedName>
        <fullName evidence="2">Glycosyltransferase family 4 protein</fullName>
        <ecNumber evidence="2">2.4.-.-</ecNumber>
    </submittedName>
</protein>
<dbReference type="PANTHER" id="PTHR12526">
    <property type="entry name" value="GLYCOSYLTRANSFERASE"/>
    <property type="match status" value="1"/>
</dbReference>
<keyword evidence="2" id="KW-0808">Transferase</keyword>
<comment type="caution">
    <text evidence="2">The sequence shown here is derived from an EMBL/GenBank/DDBJ whole genome shotgun (WGS) entry which is preliminary data.</text>
</comment>
<evidence type="ECO:0000313" key="2">
    <source>
        <dbReference type="EMBL" id="MFG3817887.1"/>
    </source>
</evidence>
<proteinExistence type="predicted"/>